<feature type="transmembrane region" description="Helical" evidence="1">
    <location>
        <begin position="77"/>
        <end position="96"/>
    </location>
</feature>
<gene>
    <name evidence="2" type="ORF">FSB75_12850</name>
</gene>
<keyword evidence="1" id="KW-0812">Transmembrane</keyword>
<dbReference type="RefSeq" id="WP_146788106.1">
    <property type="nucleotide sequence ID" value="NZ_BAABIO010000003.1"/>
</dbReference>
<organism evidence="2 3">
    <name type="scientific">Flavisolibacter ginsenosidimutans</name>
    <dbReference type="NCBI Taxonomy" id="661481"/>
    <lineage>
        <taxon>Bacteria</taxon>
        <taxon>Pseudomonadati</taxon>
        <taxon>Bacteroidota</taxon>
        <taxon>Chitinophagia</taxon>
        <taxon>Chitinophagales</taxon>
        <taxon>Chitinophagaceae</taxon>
        <taxon>Flavisolibacter</taxon>
    </lineage>
</organism>
<proteinExistence type="predicted"/>
<keyword evidence="1" id="KW-1133">Transmembrane helix</keyword>
<dbReference type="AlphaFoldDB" id="A0A5B8UKP3"/>
<evidence type="ECO:0000256" key="1">
    <source>
        <dbReference type="SAM" id="Phobius"/>
    </source>
</evidence>
<dbReference type="EMBL" id="CP042433">
    <property type="protein sequence ID" value="QEC56749.1"/>
    <property type="molecule type" value="Genomic_DNA"/>
</dbReference>
<name>A0A5B8UKP3_9BACT</name>
<dbReference type="KEGG" id="fgg:FSB75_12850"/>
<sequence length="98" mass="11125">MSAGAVLIIRMRRIVEAFRGIGATHPAEAVRPADINVKPSFLFQRLVQRGVLVAVDSERYYLDEKTEAHYRRRRQTVVLLLLVVALVLFIVSLKTAHK</sequence>
<accession>A0A5B8UKP3</accession>
<reference evidence="2 3" key="1">
    <citation type="journal article" date="2015" name="Int. J. Syst. Evol. Microbiol.">
        <title>Flavisolibacter ginsenosidimutans sp. nov., with ginsenoside-converting activity isolated from soil used for cultivating ginseng.</title>
        <authorList>
            <person name="Zhao Y."/>
            <person name="Liu Q."/>
            <person name="Kang M.S."/>
            <person name="Jin F."/>
            <person name="Yu H."/>
            <person name="Im W.T."/>
        </authorList>
    </citation>
    <scope>NUCLEOTIDE SEQUENCE [LARGE SCALE GENOMIC DNA]</scope>
    <source>
        <strain evidence="2 3">Gsoil 636</strain>
    </source>
</reference>
<protein>
    <submittedName>
        <fullName evidence="2">Uncharacterized protein</fullName>
    </submittedName>
</protein>
<evidence type="ECO:0000313" key="2">
    <source>
        <dbReference type="EMBL" id="QEC56749.1"/>
    </source>
</evidence>
<dbReference type="Proteomes" id="UP000321204">
    <property type="component" value="Chromosome"/>
</dbReference>
<keyword evidence="3" id="KW-1185">Reference proteome</keyword>
<keyword evidence="1" id="KW-0472">Membrane</keyword>
<evidence type="ECO:0000313" key="3">
    <source>
        <dbReference type="Proteomes" id="UP000321204"/>
    </source>
</evidence>